<organism evidence="4 5">
    <name type="scientific">Candolleomyces aberdarensis</name>
    <dbReference type="NCBI Taxonomy" id="2316362"/>
    <lineage>
        <taxon>Eukaryota</taxon>
        <taxon>Fungi</taxon>
        <taxon>Dikarya</taxon>
        <taxon>Basidiomycota</taxon>
        <taxon>Agaricomycotina</taxon>
        <taxon>Agaricomycetes</taxon>
        <taxon>Agaricomycetidae</taxon>
        <taxon>Agaricales</taxon>
        <taxon>Agaricineae</taxon>
        <taxon>Psathyrellaceae</taxon>
        <taxon>Candolleomyces</taxon>
    </lineage>
</organism>
<dbReference type="InterPro" id="IPR008493">
    <property type="entry name" value="Hikeshi-like_N"/>
</dbReference>
<dbReference type="Pfam" id="PF21057">
    <property type="entry name" value="Hikeshi-like_C"/>
    <property type="match status" value="1"/>
</dbReference>
<feature type="domain" description="Hikeshi-like C-terminal" evidence="3">
    <location>
        <begin position="148"/>
        <end position="204"/>
    </location>
</feature>
<dbReference type="EMBL" id="SDEE01000105">
    <property type="protein sequence ID" value="RXW21494.1"/>
    <property type="molecule type" value="Genomic_DNA"/>
</dbReference>
<gene>
    <name evidence="4" type="ORF">EST38_g4364</name>
</gene>
<dbReference type="InterPro" id="IPR048364">
    <property type="entry name" value="Hikeshi-like_C"/>
</dbReference>
<feature type="domain" description="Hikeshi-like N-terminal" evidence="2">
    <location>
        <begin position="5"/>
        <end position="135"/>
    </location>
</feature>
<dbReference type="STRING" id="2316362.A0A4Q2DR64"/>
<dbReference type="GO" id="GO:0061608">
    <property type="term" value="F:nuclear import signal receptor activity"/>
    <property type="evidence" value="ECO:0007669"/>
    <property type="project" value="TreeGrafter"/>
</dbReference>
<evidence type="ECO:0000259" key="3">
    <source>
        <dbReference type="Pfam" id="PF21057"/>
    </source>
</evidence>
<evidence type="ECO:0000256" key="1">
    <source>
        <dbReference type="ARBA" id="ARBA00006623"/>
    </source>
</evidence>
<dbReference type="Pfam" id="PF05603">
    <property type="entry name" value="Hikeshi-like_N"/>
    <property type="match status" value="1"/>
</dbReference>
<dbReference type="GO" id="GO:0005829">
    <property type="term" value="C:cytosol"/>
    <property type="evidence" value="ECO:0007669"/>
    <property type="project" value="TreeGrafter"/>
</dbReference>
<dbReference type="GO" id="GO:0005634">
    <property type="term" value="C:nucleus"/>
    <property type="evidence" value="ECO:0007669"/>
    <property type="project" value="TreeGrafter"/>
</dbReference>
<dbReference type="AlphaFoldDB" id="A0A4Q2DR64"/>
<accession>A0A4Q2DR64</accession>
<dbReference type="GO" id="GO:0006606">
    <property type="term" value="P:protein import into nucleus"/>
    <property type="evidence" value="ECO:0007669"/>
    <property type="project" value="TreeGrafter"/>
</dbReference>
<comment type="caution">
    <text evidence="4">The sequence shown here is derived from an EMBL/GenBank/DDBJ whole genome shotgun (WGS) entry which is preliminary data.</text>
</comment>
<dbReference type="InterPro" id="IPR031318">
    <property type="entry name" value="OPI10"/>
</dbReference>
<dbReference type="OrthoDB" id="10248398at2759"/>
<comment type="similarity">
    <text evidence="1">Belongs to the OPI10 family.</text>
</comment>
<protein>
    <submittedName>
        <fullName evidence="4">Uncharacterized protein</fullName>
    </submittedName>
</protein>
<sequence>MFGCVIAGRPLLPPSSLTQVDPTHAYFALPFPPSTINHITLFLTGDVPFPPGFGASVHFFWPGKGFQVLGMVSNEKPSAVFRVRGTFNMGEGGGAQGVFGGVNGGMQGPEEQQALLGLAIEPLDVIQAQLPASTSTALVKPAPSVADAAVLAEKMVKHLLNYLSGFTGGATGGNVMVPMNMFMKWYENFIGKIRASGGIGFLERVE</sequence>
<reference evidence="4 5" key="1">
    <citation type="submission" date="2019-01" db="EMBL/GenBank/DDBJ databases">
        <title>Draft genome sequence of Psathyrella aberdarensis IHI B618.</title>
        <authorList>
            <person name="Buettner E."/>
            <person name="Kellner H."/>
        </authorList>
    </citation>
    <scope>NUCLEOTIDE SEQUENCE [LARGE SCALE GENOMIC DNA]</scope>
    <source>
        <strain evidence="4 5">IHI B618</strain>
    </source>
</reference>
<dbReference type="PANTHER" id="PTHR12925">
    <property type="entry name" value="HIKESHI FAMILY MEMBER"/>
    <property type="match status" value="1"/>
</dbReference>
<name>A0A4Q2DR64_9AGAR</name>
<evidence type="ECO:0000259" key="2">
    <source>
        <dbReference type="Pfam" id="PF05603"/>
    </source>
</evidence>
<evidence type="ECO:0000313" key="5">
    <source>
        <dbReference type="Proteomes" id="UP000290288"/>
    </source>
</evidence>
<dbReference type="PANTHER" id="PTHR12925:SF0">
    <property type="entry name" value="PROTEIN HIKESHI"/>
    <property type="match status" value="1"/>
</dbReference>
<dbReference type="Proteomes" id="UP000290288">
    <property type="component" value="Unassembled WGS sequence"/>
</dbReference>
<keyword evidence="5" id="KW-1185">Reference proteome</keyword>
<proteinExistence type="inferred from homology"/>
<evidence type="ECO:0000313" key="4">
    <source>
        <dbReference type="EMBL" id="RXW21494.1"/>
    </source>
</evidence>